<evidence type="ECO:0000256" key="2">
    <source>
        <dbReference type="ARBA" id="ARBA00022723"/>
    </source>
</evidence>
<dbReference type="InterPro" id="IPR007197">
    <property type="entry name" value="rSAM"/>
</dbReference>
<dbReference type="STRING" id="59925.EU91_0135"/>
<dbReference type="SFLD" id="SFLDG01067">
    <property type="entry name" value="SPASM/twitch_domain_containing"/>
    <property type="match status" value="1"/>
</dbReference>
<dbReference type="SFLD" id="SFLDS00029">
    <property type="entry name" value="Radical_SAM"/>
    <property type="match status" value="1"/>
</dbReference>
<keyword evidence="2" id="KW-0479">Metal-binding</keyword>
<evidence type="ECO:0000256" key="3">
    <source>
        <dbReference type="ARBA" id="ARBA00023004"/>
    </source>
</evidence>
<dbReference type="GO" id="GO:0046872">
    <property type="term" value="F:metal ion binding"/>
    <property type="evidence" value="ECO:0007669"/>
    <property type="project" value="UniProtKB-KW"/>
</dbReference>
<evidence type="ECO:0000259" key="6">
    <source>
        <dbReference type="Pfam" id="PF12345"/>
    </source>
</evidence>
<protein>
    <recommendedName>
        <fullName evidence="9">Radical SAM protein</fullName>
    </recommendedName>
</protein>
<feature type="domain" description="Radical SAM core" evidence="5">
    <location>
        <begin position="18"/>
        <end position="155"/>
    </location>
</feature>
<dbReference type="InterPro" id="IPR013785">
    <property type="entry name" value="Aldolase_TIM"/>
</dbReference>
<evidence type="ECO:0008006" key="9">
    <source>
        <dbReference type="Google" id="ProtNLM"/>
    </source>
</evidence>
<reference evidence="8" key="1">
    <citation type="journal article" date="2014" name="Sci. Data">
        <title>Genomes of diverse isolates of the marine cyanobacterium Prochlorococcus.</title>
        <authorList>
            <person name="Biller S."/>
            <person name="Berube P."/>
            <person name="Thompson J."/>
            <person name="Kelly L."/>
            <person name="Roggensack S."/>
            <person name="Awad L."/>
            <person name="Roache-Johnson K."/>
            <person name="Ding H."/>
            <person name="Giovannoni S.J."/>
            <person name="Moore L.R."/>
            <person name="Chisholm S.W."/>
        </authorList>
    </citation>
    <scope>NUCLEOTIDE SEQUENCE [LARGE SCALE GENOMIC DNA]</scope>
    <source>
        <strain evidence="8">GP2</strain>
    </source>
</reference>
<keyword evidence="1" id="KW-0949">S-adenosyl-L-methionine</keyword>
<evidence type="ECO:0000313" key="7">
    <source>
        <dbReference type="EMBL" id="KGF89022.1"/>
    </source>
</evidence>
<dbReference type="InterPro" id="IPR024521">
    <property type="entry name" value="ArsS-like_C"/>
</dbReference>
<dbReference type="AlphaFoldDB" id="A0A0A1ZHI0"/>
<dbReference type="Gene3D" id="3.20.20.70">
    <property type="entry name" value="Aldolase class I"/>
    <property type="match status" value="1"/>
</dbReference>
<proteinExistence type="predicted"/>
<dbReference type="NCBIfam" id="TIGR04167">
    <property type="entry name" value="rSAM_SeCys"/>
    <property type="match status" value="1"/>
</dbReference>
<organism evidence="7 8">
    <name type="scientific">Prochlorococcus marinus str. GP2</name>
    <dbReference type="NCBI Taxonomy" id="59925"/>
    <lineage>
        <taxon>Bacteria</taxon>
        <taxon>Bacillati</taxon>
        <taxon>Cyanobacteriota</taxon>
        <taxon>Cyanophyceae</taxon>
        <taxon>Synechococcales</taxon>
        <taxon>Prochlorococcaceae</taxon>
        <taxon>Prochlorococcus</taxon>
    </lineage>
</organism>
<dbReference type="InterPro" id="IPR058240">
    <property type="entry name" value="rSAM_sf"/>
</dbReference>
<dbReference type="Pfam" id="PF04055">
    <property type="entry name" value="Radical_SAM"/>
    <property type="match status" value="1"/>
</dbReference>
<evidence type="ECO:0000256" key="4">
    <source>
        <dbReference type="ARBA" id="ARBA00023014"/>
    </source>
</evidence>
<keyword evidence="4" id="KW-0411">Iron-sulfur</keyword>
<dbReference type="Pfam" id="PF12345">
    <property type="entry name" value="DUF3641"/>
    <property type="match status" value="1"/>
</dbReference>
<dbReference type="EMBL" id="JNAH01000002">
    <property type="protein sequence ID" value="KGF89022.1"/>
    <property type="molecule type" value="Genomic_DNA"/>
</dbReference>
<comment type="caution">
    <text evidence="7">The sequence shown here is derived from an EMBL/GenBank/DDBJ whole genome shotgun (WGS) entry which is preliminary data.</text>
</comment>
<dbReference type="InterPro" id="IPR026351">
    <property type="entry name" value="rSAM_ArsS-like"/>
</dbReference>
<evidence type="ECO:0000256" key="1">
    <source>
        <dbReference type="ARBA" id="ARBA00022691"/>
    </source>
</evidence>
<dbReference type="Proteomes" id="UP000030598">
    <property type="component" value="Unassembled WGS sequence"/>
</dbReference>
<dbReference type="eggNOG" id="COG0535">
    <property type="taxonomic scope" value="Bacteria"/>
</dbReference>
<gene>
    <name evidence="7" type="ORF">EU91_0135</name>
</gene>
<dbReference type="SUPFAM" id="SSF102114">
    <property type="entry name" value="Radical SAM enzymes"/>
    <property type="match status" value="1"/>
</dbReference>
<accession>A0A0A1ZHI0</accession>
<dbReference type="GO" id="GO:0003824">
    <property type="term" value="F:catalytic activity"/>
    <property type="evidence" value="ECO:0007669"/>
    <property type="project" value="InterPro"/>
</dbReference>
<evidence type="ECO:0000259" key="5">
    <source>
        <dbReference type="Pfam" id="PF04055"/>
    </source>
</evidence>
<dbReference type="GO" id="GO:0051536">
    <property type="term" value="F:iron-sulfur cluster binding"/>
    <property type="evidence" value="ECO:0007669"/>
    <property type="project" value="UniProtKB-KW"/>
</dbReference>
<sequence length="310" mass="35366">MKEKFPSIFKKPIETLQINIGYKCNQACKHCHVNSSPLRTEKMSNEIISLIPKIIDKYKIKTLDITGGAPELHPEFKNLIASLSTKKVDIIDRCNLTIFFEEGYEDLPQFLAKNKVIVTASLPCYEKDNVEFQRGLGVFEKSINAIKILNDLGYGKKENGLQLNLVYNPVSPILPPSQKILEQDYKKILFEKYNIVFNSLYTITNMPINRYKESLIKEGKLNTYYKLLKENFNEKNLENLMCKKTISVNWLGEIYDCDFNQQINFQANKGPKTLFDLLDESFTFDYGVAVKEHCFACTAGTGSSCGGTLS</sequence>
<dbReference type="RefSeq" id="WP_032523765.1">
    <property type="nucleotide sequence ID" value="NZ_CP138934.1"/>
</dbReference>
<feature type="domain" description="Arsenosugar biosynthesis radical SAM protein ArsS-like C-terminal" evidence="6">
    <location>
        <begin position="174"/>
        <end position="308"/>
    </location>
</feature>
<keyword evidence="3" id="KW-0408">Iron</keyword>
<name>A0A0A1ZHI0_PROMR</name>
<dbReference type="CDD" id="cd01335">
    <property type="entry name" value="Radical_SAM"/>
    <property type="match status" value="1"/>
</dbReference>
<dbReference type="PANTHER" id="PTHR43728">
    <property type="entry name" value="SLR0304 PROTEIN"/>
    <property type="match status" value="1"/>
</dbReference>
<evidence type="ECO:0000313" key="8">
    <source>
        <dbReference type="Proteomes" id="UP000030598"/>
    </source>
</evidence>
<dbReference type="PANTHER" id="PTHR43728:SF1">
    <property type="entry name" value="FE-S OXIDOREDUCTASE"/>
    <property type="match status" value="1"/>
</dbReference>
<dbReference type="OrthoDB" id="9810775at2"/>